<evidence type="ECO:0000313" key="2">
    <source>
        <dbReference type="EnsemblMetazoa" id="ASIC015960-PA"/>
    </source>
</evidence>
<dbReference type="VEuPathDB" id="VectorBase:ASIC015960"/>
<proteinExistence type="predicted"/>
<protein>
    <submittedName>
        <fullName evidence="1 2">N-6 DNA methylase</fullName>
    </submittedName>
</protein>
<organism evidence="1">
    <name type="scientific">Anopheles sinensis</name>
    <name type="common">Mosquito</name>
    <dbReference type="NCBI Taxonomy" id="74873"/>
    <lineage>
        <taxon>Eukaryota</taxon>
        <taxon>Metazoa</taxon>
        <taxon>Ecdysozoa</taxon>
        <taxon>Arthropoda</taxon>
        <taxon>Hexapoda</taxon>
        <taxon>Insecta</taxon>
        <taxon>Pterygota</taxon>
        <taxon>Neoptera</taxon>
        <taxon>Endopterygota</taxon>
        <taxon>Diptera</taxon>
        <taxon>Nematocera</taxon>
        <taxon>Culicoidea</taxon>
        <taxon>Culicidae</taxon>
        <taxon>Anophelinae</taxon>
        <taxon>Anopheles</taxon>
    </lineage>
</organism>
<sequence length="62" mass="7123">MKSPAEHRVHSRMLVLHLDSSANSSNTQGTVKPSSRMLRSFGVLANNVHRWTLRWTQCFDRS</sequence>
<keyword evidence="1" id="KW-0808">Transferase</keyword>
<name>A0A084WCF8_ANOSI</name>
<keyword evidence="3" id="KW-1185">Reference proteome</keyword>
<gene>
    <name evidence="1" type="ORF">ZHAS_00015960</name>
</gene>
<dbReference type="GO" id="GO:0032259">
    <property type="term" value="P:methylation"/>
    <property type="evidence" value="ECO:0007669"/>
    <property type="project" value="UniProtKB-KW"/>
</dbReference>
<evidence type="ECO:0000313" key="3">
    <source>
        <dbReference type="Proteomes" id="UP000030765"/>
    </source>
</evidence>
<reference evidence="1 3" key="1">
    <citation type="journal article" date="2014" name="BMC Genomics">
        <title>Genome sequence of Anopheles sinensis provides insight into genetics basis of mosquito competence for malaria parasites.</title>
        <authorList>
            <person name="Zhou D."/>
            <person name="Zhang D."/>
            <person name="Ding G."/>
            <person name="Shi L."/>
            <person name="Hou Q."/>
            <person name="Ye Y."/>
            <person name="Xu Y."/>
            <person name="Zhou H."/>
            <person name="Xiong C."/>
            <person name="Li S."/>
            <person name="Yu J."/>
            <person name="Hong S."/>
            <person name="Yu X."/>
            <person name="Zou P."/>
            <person name="Chen C."/>
            <person name="Chang X."/>
            <person name="Wang W."/>
            <person name="Lv Y."/>
            <person name="Sun Y."/>
            <person name="Ma L."/>
            <person name="Shen B."/>
            <person name="Zhu C."/>
        </authorList>
    </citation>
    <scope>NUCLEOTIDE SEQUENCE [LARGE SCALE GENOMIC DNA]</scope>
</reference>
<reference evidence="2" key="2">
    <citation type="submission" date="2020-05" db="UniProtKB">
        <authorList>
            <consortium name="EnsemblMetazoa"/>
        </authorList>
    </citation>
    <scope>IDENTIFICATION</scope>
</reference>
<keyword evidence="1" id="KW-0489">Methyltransferase</keyword>
<dbReference type="Proteomes" id="UP000030765">
    <property type="component" value="Unassembled WGS sequence"/>
</dbReference>
<evidence type="ECO:0000313" key="1">
    <source>
        <dbReference type="EMBL" id="KFB47902.1"/>
    </source>
</evidence>
<dbReference type="EMBL" id="ATLV01022666">
    <property type="status" value="NOT_ANNOTATED_CDS"/>
    <property type="molecule type" value="Genomic_DNA"/>
</dbReference>
<accession>A0A084WCF8</accession>
<dbReference type="AlphaFoldDB" id="A0A084WCF8"/>
<dbReference type="EnsemblMetazoa" id="ASIC015960-RA">
    <property type="protein sequence ID" value="ASIC015960-PA"/>
    <property type="gene ID" value="ASIC015960"/>
</dbReference>
<dbReference type="GO" id="GO:0008168">
    <property type="term" value="F:methyltransferase activity"/>
    <property type="evidence" value="ECO:0007669"/>
    <property type="project" value="UniProtKB-KW"/>
</dbReference>
<dbReference type="EMBL" id="KE525335">
    <property type="protein sequence ID" value="KFB47902.1"/>
    <property type="molecule type" value="Genomic_DNA"/>
</dbReference>